<dbReference type="GO" id="GO:0042802">
    <property type="term" value="F:identical protein binding"/>
    <property type="evidence" value="ECO:0007669"/>
    <property type="project" value="UniProtKB-ARBA"/>
</dbReference>
<evidence type="ECO:0000256" key="2">
    <source>
        <dbReference type="ARBA" id="ARBA00003949"/>
    </source>
</evidence>
<evidence type="ECO:0000256" key="4">
    <source>
        <dbReference type="ARBA" id="ARBA00012783"/>
    </source>
</evidence>
<dbReference type="PANTHER" id="PTHR11644">
    <property type="entry name" value="CYTIDINE DEAMINASE"/>
    <property type="match status" value="1"/>
</dbReference>
<evidence type="ECO:0000256" key="5">
    <source>
        <dbReference type="ARBA" id="ARBA00018266"/>
    </source>
</evidence>
<comment type="similarity">
    <text evidence="3 15">Belongs to the cytidine and deoxycytidylate deaminase family.</text>
</comment>
<evidence type="ECO:0000256" key="6">
    <source>
        <dbReference type="ARBA" id="ARBA00022723"/>
    </source>
</evidence>
<dbReference type="InterPro" id="IPR050202">
    <property type="entry name" value="Cyt/Deoxycyt_deaminase"/>
</dbReference>
<dbReference type="Pfam" id="PF00383">
    <property type="entry name" value="dCMP_cyt_deam_1"/>
    <property type="match status" value="1"/>
</dbReference>
<dbReference type="EMBL" id="JAPIVE010000004">
    <property type="protein sequence ID" value="MCX2525273.1"/>
    <property type="molecule type" value="Genomic_DNA"/>
</dbReference>
<evidence type="ECO:0000256" key="15">
    <source>
        <dbReference type="RuleBase" id="RU364006"/>
    </source>
</evidence>
<dbReference type="GO" id="GO:0004126">
    <property type="term" value="F:cytidine deaminase activity"/>
    <property type="evidence" value="ECO:0007669"/>
    <property type="project" value="UniProtKB-UniRule"/>
</dbReference>
<dbReference type="InterPro" id="IPR002125">
    <property type="entry name" value="CMP_dCMP_dom"/>
</dbReference>
<evidence type="ECO:0000256" key="12">
    <source>
        <dbReference type="PIRSR" id="PIRSR606262-1"/>
    </source>
</evidence>
<evidence type="ECO:0000259" key="16">
    <source>
        <dbReference type="PROSITE" id="PS51747"/>
    </source>
</evidence>
<feature type="domain" description="CMP/dCMP-type deaminase" evidence="16">
    <location>
        <begin position="2"/>
        <end position="130"/>
    </location>
</feature>
<dbReference type="GO" id="GO:0008270">
    <property type="term" value="F:zinc ion binding"/>
    <property type="evidence" value="ECO:0007669"/>
    <property type="project" value="UniProtKB-UniRule"/>
</dbReference>
<feature type="binding site" evidence="14">
    <location>
        <position position="90"/>
    </location>
    <ligand>
        <name>Zn(2+)</name>
        <dbReference type="ChEBI" id="CHEBI:29105"/>
        <note>catalytic</note>
    </ligand>
</feature>
<dbReference type="EC" id="3.5.4.5" evidence="4 15"/>
<evidence type="ECO:0000256" key="8">
    <source>
        <dbReference type="ARBA" id="ARBA00022833"/>
    </source>
</evidence>
<keyword evidence="7 15" id="KW-0378">Hydrolase</keyword>
<dbReference type="InterPro" id="IPR016193">
    <property type="entry name" value="Cytidine_deaminase-like"/>
</dbReference>
<sequence>MALDTAEIDRLLQARGNAYTPYSHHPVAALVEDDQGRQFAGCNVEIANYKGLCAEASAIATMVSQTGATALRRVVVMGPGSALCTPCGDCRQRIREFATPDTEIVVVNGEGEVLKRYSMEMLLPDSFGPENLTV</sequence>
<comment type="cofactor">
    <cofactor evidence="1 14 15">
        <name>Zn(2+)</name>
        <dbReference type="ChEBI" id="CHEBI:29105"/>
    </cofactor>
</comment>
<dbReference type="SUPFAM" id="SSF53927">
    <property type="entry name" value="Cytidine deaminase-like"/>
    <property type="match status" value="1"/>
</dbReference>
<evidence type="ECO:0000256" key="7">
    <source>
        <dbReference type="ARBA" id="ARBA00022801"/>
    </source>
</evidence>
<evidence type="ECO:0000256" key="13">
    <source>
        <dbReference type="PIRSR" id="PIRSR606262-2"/>
    </source>
</evidence>
<evidence type="ECO:0000313" key="17">
    <source>
        <dbReference type="EMBL" id="MCX2525273.1"/>
    </source>
</evidence>
<dbReference type="AlphaFoldDB" id="A0AA41ZJR6"/>
<dbReference type="NCBIfam" id="TIGR01354">
    <property type="entry name" value="cyt_deam_tetra"/>
    <property type="match status" value="1"/>
</dbReference>
<dbReference type="PROSITE" id="PS51747">
    <property type="entry name" value="CYT_DCMP_DEAMINASES_2"/>
    <property type="match status" value="1"/>
</dbReference>
<comment type="caution">
    <text evidence="17">The sequence shown here is derived from an EMBL/GenBank/DDBJ whole genome shotgun (WGS) entry which is preliminary data.</text>
</comment>
<dbReference type="Gene3D" id="3.40.140.10">
    <property type="entry name" value="Cytidine Deaminase, domain 2"/>
    <property type="match status" value="1"/>
</dbReference>
<dbReference type="GO" id="GO:0005829">
    <property type="term" value="C:cytosol"/>
    <property type="evidence" value="ECO:0007669"/>
    <property type="project" value="TreeGrafter"/>
</dbReference>
<accession>A0AA41ZJR6</accession>
<reference evidence="17" key="1">
    <citation type="submission" date="2022-11" db="EMBL/GenBank/DDBJ databases">
        <title>Larsenimonas rhizosphaerae sp. nov., isolated from a tidal mudflat.</title>
        <authorList>
            <person name="Lee S.D."/>
            <person name="Kim I.S."/>
        </authorList>
    </citation>
    <scope>NUCLEOTIDE SEQUENCE</scope>
    <source>
        <strain evidence="17">GH2-1</strain>
    </source>
</reference>
<feature type="binding site" evidence="14">
    <location>
        <position position="87"/>
    </location>
    <ligand>
        <name>Zn(2+)</name>
        <dbReference type="ChEBI" id="CHEBI:29105"/>
        <note>catalytic</note>
    </ligand>
</feature>
<dbReference type="NCBIfam" id="NF004064">
    <property type="entry name" value="PRK05578.1"/>
    <property type="match status" value="1"/>
</dbReference>
<gene>
    <name evidence="17" type="primary">cdd</name>
    <name evidence="17" type="ORF">OQ287_13585</name>
</gene>
<name>A0AA41ZJR6_9GAMM</name>
<feature type="binding site" evidence="14">
    <location>
        <position position="53"/>
    </location>
    <ligand>
        <name>Zn(2+)</name>
        <dbReference type="ChEBI" id="CHEBI:29105"/>
        <note>catalytic</note>
    </ligand>
</feature>
<dbReference type="GO" id="GO:0055086">
    <property type="term" value="P:nucleobase-containing small molecule metabolic process"/>
    <property type="evidence" value="ECO:0007669"/>
    <property type="project" value="UniProtKB-ARBA"/>
</dbReference>
<keyword evidence="8 14" id="KW-0862">Zinc</keyword>
<evidence type="ECO:0000256" key="3">
    <source>
        <dbReference type="ARBA" id="ARBA00006576"/>
    </source>
</evidence>
<evidence type="ECO:0000256" key="1">
    <source>
        <dbReference type="ARBA" id="ARBA00001947"/>
    </source>
</evidence>
<dbReference type="InterPro" id="IPR006262">
    <property type="entry name" value="Cyt_deam_tetra"/>
</dbReference>
<evidence type="ECO:0000256" key="14">
    <source>
        <dbReference type="PIRSR" id="PIRSR606262-3"/>
    </source>
</evidence>
<dbReference type="CDD" id="cd01283">
    <property type="entry name" value="cytidine_deaminase"/>
    <property type="match status" value="1"/>
</dbReference>
<keyword evidence="18" id="KW-1185">Reference proteome</keyword>
<proteinExistence type="inferred from homology"/>
<dbReference type="PROSITE" id="PS00903">
    <property type="entry name" value="CYT_DCMP_DEAMINASES_1"/>
    <property type="match status" value="1"/>
</dbReference>
<dbReference type="Proteomes" id="UP001165678">
    <property type="component" value="Unassembled WGS sequence"/>
</dbReference>
<evidence type="ECO:0000256" key="11">
    <source>
        <dbReference type="ARBA" id="ARBA00049558"/>
    </source>
</evidence>
<feature type="active site" description="Proton donor" evidence="12">
    <location>
        <position position="55"/>
    </location>
</feature>
<keyword evidence="6 14" id="KW-0479">Metal-binding</keyword>
<dbReference type="InterPro" id="IPR016192">
    <property type="entry name" value="APOBEC/CMP_deaminase_Zn-bd"/>
</dbReference>
<feature type="binding site" evidence="13">
    <location>
        <begin position="43"/>
        <end position="49"/>
    </location>
    <ligand>
        <name>substrate</name>
    </ligand>
</feature>
<organism evidence="17 18">
    <name type="scientific">Larsenimonas rhizosphaerae</name>
    <dbReference type="NCBI Taxonomy" id="2944682"/>
    <lineage>
        <taxon>Bacteria</taxon>
        <taxon>Pseudomonadati</taxon>
        <taxon>Pseudomonadota</taxon>
        <taxon>Gammaproteobacteria</taxon>
        <taxon>Oceanospirillales</taxon>
        <taxon>Halomonadaceae</taxon>
        <taxon>Larsenimonas</taxon>
    </lineage>
</organism>
<evidence type="ECO:0000313" key="18">
    <source>
        <dbReference type="Proteomes" id="UP001165678"/>
    </source>
</evidence>
<comment type="catalytic activity">
    <reaction evidence="10 15">
        <text>2'-deoxycytidine + H2O + H(+) = 2'-deoxyuridine + NH4(+)</text>
        <dbReference type="Rhea" id="RHEA:13433"/>
        <dbReference type="ChEBI" id="CHEBI:15377"/>
        <dbReference type="ChEBI" id="CHEBI:15378"/>
        <dbReference type="ChEBI" id="CHEBI:15698"/>
        <dbReference type="ChEBI" id="CHEBI:16450"/>
        <dbReference type="ChEBI" id="CHEBI:28938"/>
        <dbReference type="EC" id="3.5.4.5"/>
    </reaction>
</comment>
<comment type="catalytic activity">
    <reaction evidence="11 15">
        <text>cytidine + H2O + H(+) = uridine + NH4(+)</text>
        <dbReference type="Rhea" id="RHEA:16069"/>
        <dbReference type="ChEBI" id="CHEBI:15377"/>
        <dbReference type="ChEBI" id="CHEBI:15378"/>
        <dbReference type="ChEBI" id="CHEBI:16704"/>
        <dbReference type="ChEBI" id="CHEBI:17562"/>
        <dbReference type="ChEBI" id="CHEBI:28938"/>
        <dbReference type="EC" id="3.5.4.5"/>
    </reaction>
</comment>
<protein>
    <recommendedName>
        <fullName evidence="5 15">Cytidine deaminase</fullName>
        <ecNumber evidence="4 15">3.5.4.5</ecNumber>
    </recommendedName>
    <alternativeName>
        <fullName evidence="9 15">Cytidine aminohydrolase</fullName>
    </alternativeName>
</protein>
<evidence type="ECO:0000256" key="10">
    <source>
        <dbReference type="ARBA" id="ARBA00049252"/>
    </source>
</evidence>
<evidence type="ECO:0000256" key="9">
    <source>
        <dbReference type="ARBA" id="ARBA00032005"/>
    </source>
</evidence>
<comment type="function">
    <text evidence="2 15">This enzyme scavenges exogenous and endogenous cytidine and 2'-deoxycytidine for UMP synthesis.</text>
</comment>
<dbReference type="PANTHER" id="PTHR11644:SF2">
    <property type="entry name" value="CYTIDINE DEAMINASE"/>
    <property type="match status" value="1"/>
</dbReference>
<dbReference type="RefSeq" id="WP_250938347.1">
    <property type="nucleotide sequence ID" value="NZ_JAMLJK010000002.1"/>
</dbReference>
<dbReference type="GO" id="GO:0072527">
    <property type="term" value="P:pyrimidine-containing compound metabolic process"/>
    <property type="evidence" value="ECO:0007669"/>
    <property type="project" value="UniProtKB-ARBA"/>
</dbReference>